<evidence type="ECO:0000259" key="7">
    <source>
        <dbReference type="Pfam" id="PF02656"/>
    </source>
</evidence>
<keyword evidence="4 6" id="KW-1133">Transmembrane helix</keyword>
<dbReference type="HOGENOM" id="CLU_053359_6_0_9"/>
<evidence type="ECO:0000256" key="2">
    <source>
        <dbReference type="ARBA" id="ARBA00022475"/>
    </source>
</evidence>
<dbReference type="Proteomes" id="UP000002217">
    <property type="component" value="Chromosome"/>
</dbReference>
<dbReference type="InterPro" id="IPR003807">
    <property type="entry name" value="DUF202"/>
</dbReference>
<keyword evidence="9" id="KW-1185">Reference proteome</keyword>
<feature type="transmembrane region" description="Helical" evidence="6">
    <location>
        <begin position="100"/>
        <end position="122"/>
    </location>
</feature>
<dbReference type="Pfam" id="PF02656">
    <property type="entry name" value="DUF202"/>
    <property type="match status" value="1"/>
</dbReference>
<dbReference type="InterPro" id="IPR052053">
    <property type="entry name" value="IM_YidH-like"/>
</dbReference>
<dbReference type="PANTHER" id="PTHR34187">
    <property type="entry name" value="FGR18P"/>
    <property type="match status" value="1"/>
</dbReference>
<name>C8W6F5_DESAS</name>
<dbReference type="OrthoDB" id="582337at2"/>
<dbReference type="AlphaFoldDB" id="C8W6F5"/>
<evidence type="ECO:0000256" key="6">
    <source>
        <dbReference type="SAM" id="Phobius"/>
    </source>
</evidence>
<comment type="subcellular location">
    <subcellularLocation>
        <location evidence="1">Cell membrane</location>
        <topology evidence="1">Multi-pass membrane protein</topology>
    </subcellularLocation>
</comment>
<sequence length="128" mass="14590">MREKNPHSKLPFKDRLQLHMANERTFLAWTRTALNMIAIGFLVFRFNLTGSSIILENKLNWSKSAVYGSLLIMLGVVINLVATTRFLFFRKEIEKGEGIFPYTIDLIMTASVVLIAIVLIAFSQNAIR</sequence>
<accession>C8W6F5</accession>
<keyword evidence="2" id="KW-1003">Cell membrane</keyword>
<dbReference type="STRING" id="485916.Dtox_1368"/>
<evidence type="ECO:0000313" key="9">
    <source>
        <dbReference type="Proteomes" id="UP000002217"/>
    </source>
</evidence>
<evidence type="ECO:0000256" key="4">
    <source>
        <dbReference type="ARBA" id="ARBA00022989"/>
    </source>
</evidence>
<evidence type="ECO:0000256" key="5">
    <source>
        <dbReference type="ARBA" id="ARBA00023136"/>
    </source>
</evidence>
<keyword evidence="5 6" id="KW-0472">Membrane</keyword>
<feature type="domain" description="DUF202" evidence="7">
    <location>
        <begin position="19"/>
        <end position="87"/>
    </location>
</feature>
<gene>
    <name evidence="8" type="ordered locus">Dtox_1368</name>
</gene>
<evidence type="ECO:0000256" key="1">
    <source>
        <dbReference type="ARBA" id="ARBA00004651"/>
    </source>
</evidence>
<feature type="transmembrane region" description="Helical" evidence="6">
    <location>
        <begin position="26"/>
        <end position="46"/>
    </location>
</feature>
<dbReference type="PANTHER" id="PTHR34187:SF2">
    <property type="entry name" value="DUF202 DOMAIN-CONTAINING PROTEIN"/>
    <property type="match status" value="1"/>
</dbReference>
<evidence type="ECO:0000256" key="3">
    <source>
        <dbReference type="ARBA" id="ARBA00022692"/>
    </source>
</evidence>
<dbReference type="eggNOG" id="COG2149">
    <property type="taxonomic scope" value="Bacteria"/>
</dbReference>
<reference evidence="8 9" key="1">
    <citation type="journal article" date="2009" name="Stand. Genomic Sci.">
        <title>Complete genome sequence of Desulfotomaculum acetoxidans type strain (5575).</title>
        <authorList>
            <person name="Spring S."/>
            <person name="Lapidus A."/>
            <person name="Schroder M."/>
            <person name="Gleim D."/>
            <person name="Sims D."/>
            <person name="Meincke L."/>
            <person name="Glavina Del Rio T."/>
            <person name="Tice H."/>
            <person name="Copeland A."/>
            <person name="Cheng J.F."/>
            <person name="Lucas S."/>
            <person name="Chen F."/>
            <person name="Nolan M."/>
            <person name="Bruce D."/>
            <person name="Goodwin L."/>
            <person name="Pitluck S."/>
            <person name="Ivanova N."/>
            <person name="Mavromatis K."/>
            <person name="Mikhailova N."/>
            <person name="Pati A."/>
            <person name="Chen A."/>
            <person name="Palaniappan K."/>
            <person name="Land M."/>
            <person name="Hauser L."/>
            <person name="Chang Y.J."/>
            <person name="Jeffries C.D."/>
            <person name="Chain P."/>
            <person name="Saunders E."/>
            <person name="Brettin T."/>
            <person name="Detter J.C."/>
            <person name="Goker M."/>
            <person name="Bristow J."/>
            <person name="Eisen J.A."/>
            <person name="Markowitz V."/>
            <person name="Hugenholtz P."/>
            <person name="Kyrpides N.C."/>
            <person name="Klenk H.P."/>
            <person name="Han C."/>
        </authorList>
    </citation>
    <scope>NUCLEOTIDE SEQUENCE [LARGE SCALE GENOMIC DNA]</scope>
    <source>
        <strain evidence="9">ATCC 49208 / DSM 771 / VKM B-1644</strain>
    </source>
</reference>
<dbReference type="KEGG" id="dae:Dtox_1368"/>
<dbReference type="RefSeq" id="WP_015756959.1">
    <property type="nucleotide sequence ID" value="NC_013216.1"/>
</dbReference>
<organism evidence="8 9">
    <name type="scientific">Desulfofarcimen acetoxidans (strain ATCC 49208 / DSM 771 / KCTC 5769 / VKM B-1644 / 5575)</name>
    <name type="common">Desulfotomaculum acetoxidans</name>
    <dbReference type="NCBI Taxonomy" id="485916"/>
    <lineage>
        <taxon>Bacteria</taxon>
        <taxon>Bacillati</taxon>
        <taxon>Bacillota</taxon>
        <taxon>Clostridia</taxon>
        <taxon>Eubacteriales</taxon>
        <taxon>Peptococcaceae</taxon>
        <taxon>Desulfofarcimen</taxon>
    </lineage>
</organism>
<evidence type="ECO:0000313" key="8">
    <source>
        <dbReference type="EMBL" id="ACV62244.1"/>
    </source>
</evidence>
<protein>
    <recommendedName>
        <fullName evidence="7">DUF202 domain-containing protein</fullName>
    </recommendedName>
</protein>
<keyword evidence="3 6" id="KW-0812">Transmembrane</keyword>
<feature type="transmembrane region" description="Helical" evidence="6">
    <location>
        <begin position="66"/>
        <end position="88"/>
    </location>
</feature>
<dbReference type="GO" id="GO:0005886">
    <property type="term" value="C:plasma membrane"/>
    <property type="evidence" value="ECO:0007669"/>
    <property type="project" value="UniProtKB-SubCell"/>
</dbReference>
<proteinExistence type="predicted"/>
<dbReference type="EMBL" id="CP001720">
    <property type="protein sequence ID" value="ACV62244.1"/>
    <property type="molecule type" value="Genomic_DNA"/>
</dbReference>